<dbReference type="Proteomes" id="UP000243723">
    <property type="component" value="Unassembled WGS sequence"/>
</dbReference>
<feature type="chain" id="PRO_5015134293" evidence="1">
    <location>
        <begin position="21"/>
        <end position="112"/>
    </location>
</feature>
<organism evidence="2 3">
    <name type="scientific">Elsinoe australis</name>
    <dbReference type="NCBI Taxonomy" id="40998"/>
    <lineage>
        <taxon>Eukaryota</taxon>
        <taxon>Fungi</taxon>
        <taxon>Dikarya</taxon>
        <taxon>Ascomycota</taxon>
        <taxon>Pezizomycotina</taxon>
        <taxon>Dothideomycetes</taxon>
        <taxon>Dothideomycetidae</taxon>
        <taxon>Myriangiales</taxon>
        <taxon>Elsinoaceae</taxon>
        <taxon>Elsinoe</taxon>
    </lineage>
</organism>
<gene>
    <name evidence="2" type="ORF">B9Z65_4168</name>
</gene>
<name>A0A2P7Z218_9PEZI</name>
<keyword evidence="3" id="KW-1185">Reference proteome</keyword>
<evidence type="ECO:0000313" key="3">
    <source>
        <dbReference type="Proteomes" id="UP000243723"/>
    </source>
</evidence>
<comment type="caution">
    <text evidence="2">The sequence shown here is derived from an EMBL/GenBank/DDBJ whole genome shotgun (WGS) entry which is preliminary data.</text>
</comment>
<reference evidence="2 3" key="1">
    <citation type="submission" date="2017-05" db="EMBL/GenBank/DDBJ databases">
        <title>Draft genome sequence of Elsinoe australis.</title>
        <authorList>
            <person name="Cheng Q."/>
        </authorList>
    </citation>
    <scope>NUCLEOTIDE SEQUENCE [LARGE SCALE GENOMIC DNA]</scope>
    <source>
        <strain evidence="2 3">NL1</strain>
    </source>
</reference>
<sequence length="112" mass="11328">MKFNIISLLLLAVTPAFGSAIVEKRSVLNGPCEVNPGGLSGVCVTTSSCASAGGDSFIGFCPGTPNNVRCCIKADCSGSRSACLWTSQGCKGGTFLTGLCPGPAGFKCCRLN</sequence>
<proteinExistence type="predicted"/>
<dbReference type="EMBL" id="NHZQ01000335">
    <property type="protein sequence ID" value="PSK42254.1"/>
    <property type="molecule type" value="Genomic_DNA"/>
</dbReference>
<evidence type="ECO:0000256" key="1">
    <source>
        <dbReference type="SAM" id="SignalP"/>
    </source>
</evidence>
<protein>
    <submittedName>
        <fullName evidence="2">Uncharacterized protein</fullName>
    </submittedName>
</protein>
<dbReference type="OrthoDB" id="2251794at2759"/>
<dbReference type="AlphaFoldDB" id="A0A2P7Z218"/>
<keyword evidence="1" id="KW-0732">Signal</keyword>
<evidence type="ECO:0000313" key="2">
    <source>
        <dbReference type="EMBL" id="PSK42254.1"/>
    </source>
</evidence>
<feature type="signal peptide" evidence="1">
    <location>
        <begin position="1"/>
        <end position="20"/>
    </location>
</feature>
<accession>A0A2P7Z218</accession>